<evidence type="ECO:0000256" key="1">
    <source>
        <dbReference type="ARBA" id="ARBA00007435"/>
    </source>
</evidence>
<dbReference type="InterPro" id="IPR035901">
    <property type="entry name" value="GIY-YIG_endonuc_sf"/>
</dbReference>
<organism evidence="3 4">
    <name type="scientific">Tessaracoccus lapidicaptus</name>
    <dbReference type="NCBI Taxonomy" id="1427523"/>
    <lineage>
        <taxon>Bacteria</taxon>
        <taxon>Bacillati</taxon>
        <taxon>Actinomycetota</taxon>
        <taxon>Actinomycetes</taxon>
        <taxon>Propionibacteriales</taxon>
        <taxon>Propionibacteriaceae</taxon>
        <taxon>Tessaracoccus</taxon>
    </lineage>
</organism>
<comment type="caution">
    <text evidence="3">The sequence shown here is derived from an EMBL/GenBank/DDBJ whole genome shotgun (WGS) entry which is preliminary data.</text>
</comment>
<dbReference type="PROSITE" id="PS50164">
    <property type="entry name" value="GIY_YIG"/>
    <property type="match status" value="1"/>
</dbReference>
<keyword evidence="4" id="KW-1185">Reference proteome</keyword>
<comment type="similarity">
    <text evidence="1">Belongs to the UPF0213 family.</text>
</comment>
<dbReference type="EMBL" id="MBQD01000026">
    <property type="protein sequence ID" value="OCL31453.1"/>
    <property type="molecule type" value="Genomic_DNA"/>
</dbReference>
<evidence type="ECO:0000313" key="4">
    <source>
        <dbReference type="Proteomes" id="UP000093501"/>
    </source>
</evidence>
<dbReference type="AlphaFoldDB" id="A0A1C0AHG2"/>
<protein>
    <recommendedName>
        <fullName evidence="2">GIY-YIG domain-containing protein</fullName>
    </recommendedName>
</protein>
<dbReference type="RefSeq" id="WP_068752689.1">
    <property type="nucleotide sequence ID" value="NZ_LR214441.1"/>
</dbReference>
<name>A0A1C0AHG2_9ACTN</name>
<dbReference type="Proteomes" id="UP000093501">
    <property type="component" value="Unassembled WGS sequence"/>
</dbReference>
<evidence type="ECO:0000259" key="2">
    <source>
        <dbReference type="PROSITE" id="PS50164"/>
    </source>
</evidence>
<dbReference type="SUPFAM" id="SSF82771">
    <property type="entry name" value="GIY-YIG endonuclease"/>
    <property type="match status" value="1"/>
</dbReference>
<proteinExistence type="inferred from homology"/>
<dbReference type="Pfam" id="PF01541">
    <property type="entry name" value="GIY-YIG"/>
    <property type="match status" value="1"/>
</dbReference>
<evidence type="ECO:0000313" key="3">
    <source>
        <dbReference type="EMBL" id="OCL31453.1"/>
    </source>
</evidence>
<sequence>MAWTYMLECGDGSYYVGSTRDLDQRAWEHGIGRGSRYTALRQPVRLVWAQEFDNIGEAWQMERKLSGWGRAKRRALVEGRFDDLPGLSARRRRSTDAG</sequence>
<dbReference type="Gene3D" id="3.40.1440.10">
    <property type="entry name" value="GIY-YIG endonuclease"/>
    <property type="match status" value="1"/>
</dbReference>
<feature type="domain" description="GIY-YIG" evidence="2">
    <location>
        <begin position="1"/>
        <end position="75"/>
    </location>
</feature>
<dbReference type="CDD" id="cd10456">
    <property type="entry name" value="GIY-YIG_UPF0213"/>
    <property type="match status" value="1"/>
</dbReference>
<dbReference type="PANTHER" id="PTHR34477">
    <property type="entry name" value="UPF0213 PROTEIN YHBQ"/>
    <property type="match status" value="1"/>
</dbReference>
<gene>
    <name evidence="3" type="ORF">BCR15_09860</name>
</gene>
<reference evidence="4" key="1">
    <citation type="submission" date="2016-07" db="EMBL/GenBank/DDBJ databases">
        <authorList>
            <person name="Florea S."/>
            <person name="Webb J.S."/>
            <person name="Jaromczyk J."/>
            <person name="Schardl C.L."/>
        </authorList>
    </citation>
    <scope>NUCLEOTIDE SEQUENCE [LARGE SCALE GENOMIC DNA]</scope>
    <source>
        <strain evidence="4">IPBSL-7</strain>
    </source>
</reference>
<dbReference type="InterPro" id="IPR000305">
    <property type="entry name" value="GIY-YIG_endonuc"/>
</dbReference>
<dbReference type="PANTHER" id="PTHR34477:SF1">
    <property type="entry name" value="UPF0213 PROTEIN YHBQ"/>
    <property type="match status" value="1"/>
</dbReference>
<accession>A0A1C0AHG2</accession>
<dbReference type="InterPro" id="IPR050190">
    <property type="entry name" value="UPF0213_domain"/>
</dbReference>